<name>A0A6C0LVM2_9ZZZZ</name>
<organism evidence="2">
    <name type="scientific">viral metagenome</name>
    <dbReference type="NCBI Taxonomy" id="1070528"/>
    <lineage>
        <taxon>unclassified sequences</taxon>
        <taxon>metagenomes</taxon>
        <taxon>organismal metagenomes</taxon>
    </lineage>
</organism>
<proteinExistence type="predicted"/>
<dbReference type="AlphaFoldDB" id="A0A6C0LVM2"/>
<sequence>MDKYDILAGYNGIMPLNLHYIPAEHRKNAIDEHLNDIKKYMKYQSELPYHLRYENTIGRICTLHKRDREASEKRTEDKKRRQHILYETLHGK</sequence>
<dbReference type="EMBL" id="MN740567">
    <property type="protein sequence ID" value="QHU34075.1"/>
    <property type="molecule type" value="Genomic_DNA"/>
</dbReference>
<evidence type="ECO:0000313" key="2">
    <source>
        <dbReference type="EMBL" id="QHU34075.1"/>
    </source>
</evidence>
<feature type="region of interest" description="Disordered" evidence="1">
    <location>
        <begin position="67"/>
        <end position="92"/>
    </location>
</feature>
<evidence type="ECO:0000256" key="1">
    <source>
        <dbReference type="SAM" id="MobiDB-lite"/>
    </source>
</evidence>
<protein>
    <submittedName>
        <fullName evidence="2">Uncharacterized protein</fullName>
    </submittedName>
</protein>
<feature type="compositionally biased region" description="Basic and acidic residues" evidence="1">
    <location>
        <begin position="67"/>
        <end position="79"/>
    </location>
</feature>
<reference evidence="2" key="1">
    <citation type="journal article" date="2020" name="Nature">
        <title>Giant virus diversity and host interactions through global metagenomics.</title>
        <authorList>
            <person name="Schulz F."/>
            <person name="Roux S."/>
            <person name="Paez-Espino D."/>
            <person name="Jungbluth S."/>
            <person name="Walsh D.A."/>
            <person name="Denef V.J."/>
            <person name="McMahon K.D."/>
            <person name="Konstantinidis K.T."/>
            <person name="Eloe-Fadrosh E.A."/>
            <person name="Kyrpides N.C."/>
            <person name="Woyke T."/>
        </authorList>
    </citation>
    <scope>NUCLEOTIDE SEQUENCE</scope>
    <source>
        <strain evidence="2">GVMAG-S-1016713-123</strain>
    </source>
</reference>
<accession>A0A6C0LVM2</accession>